<evidence type="ECO:0008006" key="4">
    <source>
        <dbReference type="Google" id="ProtNLM"/>
    </source>
</evidence>
<feature type="transmembrane region" description="Helical" evidence="1">
    <location>
        <begin position="105"/>
        <end position="123"/>
    </location>
</feature>
<keyword evidence="3" id="KW-1185">Reference proteome</keyword>
<feature type="transmembrane region" description="Helical" evidence="1">
    <location>
        <begin position="27"/>
        <end position="46"/>
    </location>
</feature>
<accession>A0ABT0DFI3</accession>
<feature type="transmembrane region" description="Helical" evidence="1">
    <location>
        <begin position="58"/>
        <end position="85"/>
    </location>
</feature>
<keyword evidence="1" id="KW-1133">Transmembrane helix</keyword>
<dbReference type="EMBL" id="JALKCH010000014">
    <property type="protein sequence ID" value="MCK0198718.1"/>
    <property type="molecule type" value="Genomic_DNA"/>
</dbReference>
<proteinExistence type="predicted"/>
<feature type="transmembrane region" description="Helical" evidence="1">
    <location>
        <begin position="160"/>
        <end position="178"/>
    </location>
</feature>
<name>A0ABT0DFI3_9HYPH</name>
<feature type="transmembrane region" description="Helical" evidence="1">
    <location>
        <begin position="135"/>
        <end position="154"/>
    </location>
</feature>
<evidence type="ECO:0000313" key="2">
    <source>
        <dbReference type="EMBL" id="MCK0198718.1"/>
    </source>
</evidence>
<comment type="caution">
    <text evidence="2">The sequence shown here is derived from an EMBL/GenBank/DDBJ whole genome shotgun (WGS) entry which is preliminary data.</text>
</comment>
<keyword evidence="1" id="KW-0812">Transmembrane</keyword>
<organism evidence="2 3">
    <name type="scientific">Ancylobacter crimeensis</name>
    <dbReference type="NCBI Taxonomy" id="2579147"/>
    <lineage>
        <taxon>Bacteria</taxon>
        <taxon>Pseudomonadati</taxon>
        <taxon>Pseudomonadota</taxon>
        <taxon>Alphaproteobacteria</taxon>
        <taxon>Hyphomicrobiales</taxon>
        <taxon>Xanthobacteraceae</taxon>
        <taxon>Ancylobacter</taxon>
    </lineage>
</organism>
<dbReference type="Proteomes" id="UP001203284">
    <property type="component" value="Unassembled WGS sequence"/>
</dbReference>
<keyword evidence="1" id="KW-0472">Membrane</keyword>
<evidence type="ECO:0000313" key="3">
    <source>
        <dbReference type="Proteomes" id="UP001203284"/>
    </source>
</evidence>
<evidence type="ECO:0000256" key="1">
    <source>
        <dbReference type="SAM" id="Phobius"/>
    </source>
</evidence>
<reference evidence="2 3" key="1">
    <citation type="submission" date="2022-04" db="EMBL/GenBank/DDBJ databases">
        <authorList>
            <person name="Grouzdev D.S."/>
            <person name="Pantiukh K.S."/>
            <person name="Krutkina M.S."/>
        </authorList>
    </citation>
    <scope>NUCLEOTIDE SEQUENCE [LARGE SCALE GENOMIC DNA]</scope>
    <source>
        <strain evidence="2 3">6x-1</strain>
    </source>
</reference>
<sequence length="185" mass="20155">MLLRTAVPADPLEPGRWLKTGREDVTLALNLMPFAGLAFLWFVGVLRDRLAEKEDRFFATVFLGSAVLLLAVLFVSAAIIGALLLVSTAGADDFAGTTTFHIARATIFILVNVYALKLAGMFMISTSTVVIYTRIAPRGIAIVGYLFALVLLFGSSLVSWAFILLPAWVLLLSLHIVIETFRRPA</sequence>
<protein>
    <recommendedName>
        <fullName evidence="4">DUF2189 domain-containing protein</fullName>
    </recommendedName>
</protein>
<dbReference type="RefSeq" id="WP_247030620.1">
    <property type="nucleotide sequence ID" value="NZ_JALKCH010000014.1"/>
</dbReference>
<gene>
    <name evidence="2" type="ORF">MWN34_17610</name>
</gene>